<name>A9RTL8_PHYPA</name>
<evidence type="ECO:0000313" key="3">
    <source>
        <dbReference type="Proteomes" id="UP000006727"/>
    </source>
</evidence>
<dbReference type="EnsemblPlants" id="Pp3c21_6850V3.1">
    <property type="protein sequence ID" value="Pp3c21_6850V3.1"/>
    <property type="gene ID" value="Pp3c21_6850"/>
</dbReference>
<dbReference type="GO" id="GO:0006412">
    <property type="term" value="P:translation"/>
    <property type="evidence" value="ECO:0000318"/>
    <property type="project" value="GO_Central"/>
</dbReference>
<organism evidence="1">
    <name type="scientific">Physcomitrium patens</name>
    <name type="common">Spreading-leaved earth moss</name>
    <name type="synonym">Physcomitrella patens</name>
    <dbReference type="NCBI Taxonomy" id="3218"/>
    <lineage>
        <taxon>Eukaryota</taxon>
        <taxon>Viridiplantae</taxon>
        <taxon>Streptophyta</taxon>
        <taxon>Embryophyta</taxon>
        <taxon>Bryophyta</taxon>
        <taxon>Bryophytina</taxon>
        <taxon>Bryopsida</taxon>
        <taxon>Funariidae</taxon>
        <taxon>Funariales</taxon>
        <taxon>Funariaceae</taxon>
        <taxon>Physcomitrium</taxon>
    </lineage>
</organism>
<dbReference type="RefSeq" id="XP_024359929.1">
    <property type="nucleotide sequence ID" value="XM_024504161.2"/>
</dbReference>
<dbReference type="STRING" id="3218.A9RTL8"/>
<proteinExistence type="predicted"/>
<keyword evidence="3" id="KW-1185">Reference proteome</keyword>
<dbReference type="RefSeq" id="XP_073385970.1">
    <property type="nucleotide sequence ID" value="XM_073529869.1"/>
</dbReference>
<dbReference type="SUPFAM" id="SSF47072">
    <property type="entry name" value="Cysteine alpha-hairpin motif"/>
    <property type="match status" value="1"/>
</dbReference>
<dbReference type="PANTHER" id="PTHR28066">
    <property type="entry name" value="37S RIBOSOMAL PROTEIN MRP10, MITOCHONDRIAL"/>
    <property type="match status" value="1"/>
</dbReference>
<dbReference type="GO" id="GO:0003735">
    <property type="term" value="F:structural constituent of ribosome"/>
    <property type="evidence" value="ECO:0000318"/>
    <property type="project" value="GO_Central"/>
</dbReference>
<dbReference type="InterPro" id="IPR009069">
    <property type="entry name" value="Cys_alpha_HP_mot_SF"/>
</dbReference>
<dbReference type="Gramene" id="Pp3c21_6850V3.1">
    <property type="protein sequence ID" value="Pp3c21_6850V3.1"/>
    <property type="gene ID" value="Pp3c21_6850"/>
</dbReference>
<dbReference type="PROSITE" id="PS51808">
    <property type="entry name" value="CHCH"/>
    <property type="match status" value="1"/>
</dbReference>
<reference evidence="2" key="3">
    <citation type="submission" date="2020-12" db="UniProtKB">
        <authorList>
            <consortium name="EnsemblPlants"/>
        </authorList>
    </citation>
    <scope>IDENTIFICATION</scope>
</reference>
<dbReference type="AlphaFoldDB" id="A9RTL8"/>
<dbReference type="PANTHER" id="PTHR28066:SF1">
    <property type="entry name" value="SMALL RIBOSOMAL SUBUNIT PROTEIN MS37"/>
    <property type="match status" value="1"/>
</dbReference>
<dbReference type="GO" id="GO:0032543">
    <property type="term" value="P:mitochondrial translation"/>
    <property type="evidence" value="ECO:0007669"/>
    <property type="project" value="InterPro"/>
</dbReference>
<dbReference type="Gramene" id="Pp3c21_6850V3.2">
    <property type="protein sequence ID" value="Pp3c21_6850V3.2"/>
    <property type="gene ID" value="Pp3c21_6850"/>
</dbReference>
<reference evidence="1 3" key="1">
    <citation type="journal article" date="2008" name="Science">
        <title>The Physcomitrella genome reveals evolutionary insights into the conquest of land by plants.</title>
        <authorList>
            <person name="Rensing S."/>
            <person name="Lang D."/>
            <person name="Zimmer A."/>
            <person name="Terry A."/>
            <person name="Salamov A."/>
            <person name="Shapiro H."/>
            <person name="Nishiyama T."/>
            <person name="Perroud P.-F."/>
            <person name="Lindquist E."/>
            <person name="Kamisugi Y."/>
            <person name="Tanahashi T."/>
            <person name="Sakakibara K."/>
            <person name="Fujita T."/>
            <person name="Oishi K."/>
            <person name="Shin-I T."/>
            <person name="Kuroki Y."/>
            <person name="Toyoda A."/>
            <person name="Suzuki Y."/>
            <person name="Hashimoto A."/>
            <person name="Yamaguchi K."/>
            <person name="Sugano A."/>
            <person name="Kohara Y."/>
            <person name="Fujiyama A."/>
            <person name="Anterola A."/>
            <person name="Aoki S."/>
            <person name="Ashton N."/>
            <person name="Barbazuk W.B."/>
            <person name="Barker E."/>
            <person name="Bennetzen J."/>
            <person name="Bezanilla M."/>
            <person name="Blankenship R."/>
            <person name="Cho S.H."/>
            <person name="Dutcher S."/>
            <person name="Estelle M."/>
            <person name="Fawcett J.A."/>
            <person name="Gundlach H."/>
            <person name="Hanada K."/>
            <person name="Heyl A."/>
            <person name="Hicks K.A."/>
            <person name="Hugh J."/>
            <person name="Lohr M."/>
            <person name="Mayer K."/>
            <person name="Melkozernov A."/>
            <person name="Murata T."/>
            <person name="Nelson D."/>
            <person name="Pils B."/>
            <person name="Prigge M."/>
            <person name="Reiss B."/>
            <person name="Renner T."/>
            <person name="Rombauts S."/>
            <person name="Rushton P."/>
            <person name="Sanderfoot A."/>
            <person name="Schween G."/>
            <person name="Shiu S.-H."/>
            <person name="Stueber K."/>
            <person name="Theodoulou F.L."/>
            <person name="Tu H."/>
            <person name="Van de Peer Y."/>
            <person name="Verrier P.J."/>
            <person name="Waters E."/>
            <person name="Wood A."/>
            <person name="Yang L."/>
            <person name="Cove D."/>
            <person name="Cuming A."/>
            <person name="Hasebe M."/>
            <person name="Lucas S."/>
            <person name="Mishler D.B."/>
            <person name="Reski R."/>
            <person name="Grigoriev I."/>
            <person name="Quatrano R.S."/>
            <person name="Boore J.L."/>
        </authorList>
    </citation>
    <scope>NUCLEOTIDE SEQUENCE [LARGE SCALE GENOMIC DNA]</scope>
    <source>
        <strain evidence="2 3">cv. Gransden 2004</strain>
    </source>
</reference>
<dbReference type="OrthoDB" id="494426at2759"/>
<evidence type="ECO:0000313" key="2">
    <source>
        <dbReference type="EnsemblPlants" id="Pp3c21_6850V3.1"/>
    </source>
</evidence>
<evidence type="ECO:0000313" key="1">
    <source>
        <dbReference type="EMBL" id="PNR31694.1"/>
    </source>
</evidence>
<dbReference type="HOGENOM" id="CLU_178075_0_0_1"/>
<evidence type="ECO:0008006" key="4">
    <source>
        <dbReference type="Google" id="ProtNLM"/>
    </source>
</evidence>
<dbReference type="OMA" id="CMELQAK"/>
<dbReference type="InterPro" id="IPR017264">
    <property type="entry name" value="Ribosomal_mS37_fun"/>
</dbReference>
<dbReference type="Proteomes" id="UP000006727">
    <property type="component" value="Chromosome 21"/>
</dbReference>
<dbReference type="GO" id="GO:0005739">
    <property type="term" value="C:mitochondrion"/>
    <property type="evidence" value="ECO:0007669"/>
    <property type="project" value="GOC"/>
</dbReference>
<accession>A9RTL8</accession>
<sequence>MGRKAGVMRVNPKTLTRKTLPCFQEMLIFLSCIQKFNYDDDKCAAEKRALNMCMELQAKQPKQSSTINYHLQRISRMMKATK</sequence>
<dbReference type="PaxDb" id="3218-PP1S27_370V6.1"/>
<protein>
    <recommendedName>
        <fullName evidence="4">IMS import disulfide relay-system CHCH-CHCH-like Cx9C domain-containing protein</fullName>
    </recommendedName>
</protein>
<dbReference type="eggNOG" id="ENOG502SBQ7">
    <property type="taxonomic scope" value="Eukaryota"/>
</dbReference>
<gene>
    <name evidence="2" type="primary">LOC112274531</name>
    <name evidence="1" type="ORF">PHYPA_025816</name>
</gene>
<dbReference type="EnsemblPlants" id="Pp3c21_6850V3.2">
    <property type="protein sequence ID" value="Pp3c21_6850V3.2"/>
    <property type="gene ID" value="Pp3c21_6850"/>
</dbReference>
<reference evidence="1 3" key="2">
    <citation type="journal article" date="2018" name="Plant J.">
        <title>The Physcomitrella patens chromosome-scale assembly reveals moss genome structure and evolution.</title>
        <authorList>
            <person name="Lang D."/>
            <person name="Ullrich K.K."/>
            <person name="Murat F."/>
            <person name="Fuchs J."/>
            <person name="Jenkins J."/>
            <person name="Haas F.B."/>
            <person name="Piednoel M."/>
            <person name="Gundlach H."/>
            <person name="Van Bel M."/>
            <person name="Meyberg R."/>
            <person name="Vives C."/>
            <person name="Morata J."/>
            <person name="Symeonidi A."/>
            <person name="Hiss M."/>
            <person name="Muchero W."/>
            <person name="Kamisugi Y."/>
            <person name="Saleh O."/>
            <person name="Blanc G."/>
            <person name="Decker E.L."/>
            <person name="van Gessel N."/>
            <person name="Grimwood J."/>
            <person name="Hayes R.D."/>
            <person name="Graham S.W."/>
            <person name="Gunter L.E."/>
            <person name="McDaniel S.F."/>
            <person name="Hoernstein S.N.W."/>
            <person name="Larsson A."/>
            <person name="Li F.W."/>
            <person name="Perroud P.F."/>
            <person name="Phillips J."/>
            <person name="Ranjan P."/>
            <person name="Rokshar D.S."/>
            <person name="Rothfels C.J."/>
            <person name="Schneider L."/>
            <person name="Shu S."/>
            <person name="Stevenson D.W."/>
            <person name="Thummler F."/>
            <person name="Tillich M."/>
            <person name="Villarreal Aguilar J.C."/>
            <person name="Widiez T."/>
            <person name="Wong G.K."/>
            <person name="Wymore A."/>
            <person name="Zhang Y."/>
            <person name="Zimmer A.D."/>
            <person name="Quatrano R.S."/>
            <person name="Mayer K.F.X."/>
            <person name="Goodstein D."/>
            <person name="Casacuberta J.M."/>
            <person name="Vandepoele K."/>
            <person name="Reski R."/>
            <person name="Cuming A.C."/>
            <person name="Tuskan G.A."/>
            <person name="Maumus F."/>
            <person name="Salse J."/>
            <person name="Schmutz J."/>
            <person name="Rensing S.A."/>
        </authorList>
    </citation>
    <scope>NUCLEOTIDE SEQUENCE [LARGE SCALE GENOMIC DNA]</scope>
    <source>
        <strain evidence="2 3">cv. Gransden 2004</strain>
    </source>
</reference>
<dbReference type="EMBL" id="ABEU02000021">
    <property type="protein sequence ID" value="PNR31694.1"/>
    <property type="molecule type" value="Genomic_DNA"/>
</dbReference>
<dbReference type="GeneID" id="112274531"/>